<dbReference type="InterPro" id="IPR029787">
    <property type="entry name" value="Nucleotide_cyclase"/>
</dbReference>
<evidence type="ECO:0000259" key="4">
    <source>
        <dbReference type="PROSITE" id="PS50885"/>
    </source>
</evidence>
<feature type="domain" description="HAMP" evidence="4">
    <location>
        <begin position="207"/>
        <end position="259"/>
    </location>
</feature>
<dbReference type="InterPro" id="IPR043128">
    <property type="entry name" value="Rev_trsase/Diguanyl_cyclase"/>
</dbReference>
<dbReference type="EMBL" id="CP031417">
    <property type="protein sequence ID" value="AXK83236.1"/>
    <property type="molecule type" value="Genomic_DNA"/>
</dbReference>
<evidence type="ECO:0000313" key="6">
    <source>
        <dbReference type="EMBL" id="AXK83236.1"/>
    </source>
</evidence>
<feature type="transmembrane region" description="Helical" evidence="3">
    <location>
        <begin position="184"/>
        <end position="205"/>
    </location>
</feature>
<dbReference type="GO" id="GO:0007165">
    <property type="term" value="P:signal transduction"/>
    <property type="evidence" value="ECO:0007669"/>
    <property type="project" value="InterPro"/>
</dbReference>
<organism evidence="6 7">
    <name type="scientific">Pseudolabrys taiwanensis</name>
    <dbReference type="NCBI Taxonomy" id="331696"/>
    <lineage>
        <taxon>Bacteria</taxon>
        <taxon>Pseudomonadati</taxon>
        <taxon>Pseudomonadota</taxon>
        <taxon>Alphaproteobacteria</taxon>
        <taxon>Hyphomicrobiales</taxon>
        <taxon>Xanthobacteraceae</taxon>
        <taxon>Pseudolabrys</taxon>
    </lineage>
</organism>
<dbReference type="PROSITE" id="PS50885">
    <property type="entry name" value="HAMP"/>
    <property type="match status" value="1"/>
</dbReference>
<dbReference type="GO" id="GO:0052621">
    <property type="term" value="F:diguanylate cyclase activity"/>
    <property type="evidence" value="ECO:0007669"/>
    <property type="project" value="UniProtKB-EC"/>
</dbReference>
<evidence type="ECO:0000256" key="3">
    <source>
        <dbReference type="SAM" id="Phobius"/>
    </source>
</evidence>
<dbReference type="SUPFAM" id="SSF55073">
    <property type="entry name" value="Nucleotide cyclase"/>
    <property type="match status" value="1"/>
</dbReference>
<dbReference type="AlphaFoldDB" id="A0A346A239"/>
<dbReference type="KEGG" id="ptaw:DW352_23575"/>
<dbReference type="OrthoDB" id="9812260at2"/>
<dbReference type="PROSITE" id="PS50887">
    <property type="entry name" value="GGDEF"/>
    <property type="match status" value="1"/>
</dbReference>
<evidence type="ECO:0000313" key="7">
    <source>
        <dbReference type="Proteomes" id="UP000254889"/>
    </source>
</evidence>
<evidence type="ECO:0000259" key="5">
    <source>
        <dbReference type="PROSITE" id="PS50887"/>
    </source>
</evidence>
<keyword evidence="3" id="KW-0472">Membrane</keyword>
<dbReference type="FunFam" id="3.30.70.270:FF:000001">
    <property type="entry name" value="Diguanylate cyclase domain protein"/>
    <property type="match status" value="1"/>
</dbReference>
<dbReference type="CDD" id="cd06225">
    <property type="entry name" value="HAMP"/>
    <property type="match status" value="1"/>
</dbReference>
<reference evidence="6 7" key="1">
    <citation type="submission" date="2018-07" db="EMBL/GenBank/DDBJ databases">
        <authorList>
            <person name="Quirk P.G."/>
            <person name="Krulwich T.A."/>
        </authorList>
    </citation>
    <scope>NUCLEOTIDE SEQUENCE [LARGE SCALE GENOMIC DNA]</scope>
    <source>
        <strain evidence="6 7">CC-BB4</strain>
    </source>
</reference>
<dbReference type="GO" id="GO:1902201">
    <property type="term" value="P:negative regulation of bacterial-type flagellum-dependent cell motility"/>
    <property type="evidence" value="ECO:0007669"/>
    <property type="project" value="TreeGrafter"/>
</dbReference>
<protein>
    <recommendedName>
        <fullName evidence="1">diguanylate cyclase</fullName>
        <ecNumber evidence="1">2.7.7.65</ecNumber>
    </recommendedName>
</protein>
<keyword evidence="3" id="KW-1133">Transmembrane helix</keyword>
<dbReference type="InterPro" id="IPR000160">
    <property type="entry name" value="GGDEF_dom"/>
</dbReference>
<dbReference type="PANTHER" id="PTHR45138">
    <property type="entry name" value="REGULATORY COMPONENTS OF SENSORY TRANSDUCTION SYSTEM"/>
    <property type="match status" value="1"/>
</dbReference>
<dbReference type="CDD" id="cd01949">
    <property type="entry name" value="GGDEF"/>
    <property type="match status" value="1"/>
</dbReference>
<dbReference type="InterPro" id="IPR003660">
    <property type="entry name" value="HAMP_dom"/>
</dbReference>
<accession>A0A346A239</accession>
<dbReference type="Pfam" id="PF00990">
    <property type="entry name" value="GGDEF"/>
    <property type="match status" value="1"/>
</dbReference>
<comment type="catalytic activity">
    <reaction evidence="2">
        <text>2 GTP = 3',3'-c-di-GMP + 2 diphosphate</text>
        <dbReference type="Rhea" id="RHEA:24898"/>
        <dbReference type="ChEBI" id="CHEBI:33019"/>
        <dbReference type="ChEBI" id="CHEBI:37565"/>
        <dbReference type="ChEBI" id="CHEBI:58805"/>
        <dbReference type="EC" id="2.7.7.65"/>
    </reaction>
</comment>
<dbReference type="GO" id="GO:0005886">
    <property type="term" value="C:plasma membrane"/>
    <property type="evidence" value="ECO:0007669"/>
    <property type="project" value="TreeGrafter"/>
</dbReference>
<dbReference type="SUPFAM" id="SSF158472">
    <property type="entry name" value="HAMP domain-like"/>
    <property type="match status" value="1"/>
</dbReference>
<dbReference type="GO" id="GO:0043709">
    <property type="term" value="P:cell adhesion involved in single-species biofilm formation"/>
    <property type="evidence" value="ECO:0007669"/>
    <property type="project" value="TreeGrafter"/>
</dbReference>
<dbReference type="NCBIfam" id="TIGR00254">
    <property type="entry name" value="GGDEF"/>
    <property type="match status" value="1"/>
</dbReference>
<evidence type="ECO:0000256" key="1">
    <source>
        <dbReference type="ARBA" id="ARBA00012528"/>
    </source>
</evidence>
<dbReference type="Pfam" id="PF00672">
    <property type="entry name" value="HAMP"/>
    <property type="match status" value="1"/>
</dbReference>
<feature type="domain" description="GGDEF" evidence="5">
    <location>
        <begin position="295"/>
        <end position="427"/>
    </location>
</feature>
<sequence>MKTKSLRFWVGLGMLIALLPIVLSASGGYLLLNWGVIVPFHDVTSRQRQQIIPVQKLRIMIWEALAPVDEFIEDGDPVHLSAYRSLRTQIETSFTTLSDALRGEPAVQASLERARNEWTAAERHATELISVVHGAGDAEKNATLQRYHGGVAAANDKLAAVYASIAGRIEEDHDIAVRSYERSLWLAGIAGAISLLTVALGVIIIGRILSRSVDRLVEGAARFAEGDRTHRIEIQLPPELHRVAEEFNHMIGRIRESEAALDELAHKDSLTGLSNRRAFEESFSDIQARMQRHAETAALLAVDIDHFKRINDELGHAAGDVVLRAVAVAMKTNVRPFDKVFRTGGEEFLVLLPQAGAAKAQEIAERLRETVAALSIPFNGTIIRTSISIGVVEIAEAAGHASVVEEADEALYQAKKSGRNRVVVGGSGRGRAIEVQ</sequence>
<dbReference type="Gene3D" id="3.30.70.270">
    <property type="match status" value="1"/>
</dbReference>
<dbReference type="SMART" id="SM00304">
    <property type="entry name" value="HAMP"/>
    <property type="match status" value="1"/>
</dbReference>
<dbReference type="Gene3D" id="6.10.340.10">
    <property type="match status" value="1"/>
</dbReference>
<dbReference type="PANTHER" id="PTHR45138:SF9">
    <property type="entry name" value="DIGUANYLATE CYCLASE DGCM-RELATED"/>
    <property type="match status" value="1"/>
</dbReference>
<dbReference type="Proteomes" id="UP000254889">
    <property type="component" value="Chromosome"/>
</dbReference>
<proteinExistence type="predicted"/>
<gene>
    <name evidence="6" type="ORF">DW352_23575</name>
</gene>
<evidence type="ECO:0000256" key="2">
    <source>
        <dbReference type="ARBA" id="ARBA00034247"/>
    </source>
</evidence>
<keyword evidence="3" id="KW-0812">Transmembrane</keyword>
<dbReference type="SMART" id="SM00267">
    <property type="entry name" value="GGDEF"/>
    <property type="match status" value="1"/>
</dbReference>
<keyword evidence="7" id="KW-1185">Reference proteome</keyword>
<dbReference type="InterPro" id="IPR050469">
    <property type="entry name" value="Diguanylate_Cyclase"/>
</dbReference>
<dbReference type="EC" id="2.7.7.65" evidence="1"/>
<name>A0A346A239_9HYPH</name>